<feature type="binding site" evidence="6">
    <location>
        <position position="178"/>
    </location>
    <ligand>
        <name>NAD(+)</name>
        <dbReference type="ChEBI" id="CHEBI:57540"/>
    </ligand>
</feature>
<name>A0A841QX86_9FIRM</name>
<dbReference type="AlphaFoldDB" id="A0A841QX86"/>
<feature type="binding site" evidence="6">
    <location>
        <begin position="189"/>
        <end position="194"/>
    </location>
    <ligand>
        <name>NAD(+)</name>
        <dbReference type="ChEBI" id="CHEBI:57540"/>
    </ligand>
</feature>
<comment type="cofactor">
    <cofactor evidence="6">
        <name>a divalent metal cation</name>
        <dbReference type="ChEBI" id="CHEBI:60240"/>
    </cofactor>
</comment>
<dbReference type="Pfam" id="PF20143">
    <property type="entry name" value="NAD_kinase_C"/>
    <property type="match status" value="1"/>
</dbReference>
<comment type="catalytic activity">
    <reaction evidence="5 6">
        <text>NAD(+) + ATP = ADP + NADP(+) + H(+)</text>
        <dbReference type="Rhea" id="RHEA:18629"/>
        <dbReference type="ChEBI" id="CHEBI:15378"/>
        <dbReference type="ChEBI" id="CHEBI:30616"/>
        <dbReference type="ChEBI" id="CHEBI:57540"/>
        <dbReference type="ChEBI" id="CHEBI:58349"/>
        <dbReference type="ChEBI" id="CHEBI:456216"/>
        <dbReference type="EC" id="2.7.1.23"/>
    </reaction>
</comment>
<dbReference type="EMBL" id="JACHHI010000001">
    <property type="protein sequence ID" value="MBB6477184.1"/>
    <property type="molecule type" value="Genomic_DNA"/>
</dbReference>
<dbReference type="Gene3D" id="2.60.200.30">
    <property type="entry name" value="Probable inorganic polyphosphate/atp-NAD kinase, domain 2"/>
    <property type="match status" value="1"/>
</dbReference>
<evidence type="ECO:0000256" key="6">
    <source>
        <dbReference type="HAMAP-Rule" id="MF_00361"/>
    </source>
</evidence>
<dbReference type="InterPro" id="IPR017438">
    <property type="entry name" value="ATP-NAD_kinase_N"/>
</dbReference>
<dbReference type="EC" id="2.7.1.23" evidence="6"/>
<dbReference type="GO" id="GO:0019674">
    <property type="term" value="P:NAD+ metabolic process"/>
    <property type="evidence" value="ECO:0007669"/>
    <property type="project" value="InterPro"/>
</dbReference>
<comment type="caution">
    <text evidence="7">The sequence shown here is derived from an EMBL/GenBank/DDBJ whole genome shotgun (WGS) entry which is preliminary data.</text>
</comment>
<keyword evidence="6" id="KW-0067">ATP-binding</keyword>
<dbReference type="SUPFAM" id="SSF111331">
    <property type="entry name" value="NAD kinase/diacylglycerol kinase-like"/>
    <property type="match status" value="1"/>
</dbReference>
<comment type="function">
    <text evidence="6">Involved in the regulation of the intracellular balance of NAD and NADP, and is a key enzyme in the biosynthesis of NADP. Catalyzes specifically the phosphorylation on 2'-hydroxyl of the adenosine moiety of NAD to yield NADP.</text>
</comment>
<dbReference type="Proteomes" id="UP000591941">
    <property type="component" value="Unassembled WGS sequence"/>
</dbReference>
<reference evidence="7 8" key="1">
    <citation type="submission" date="2020-08" db="EMBL/GenBank/DDBJ databases">
        <title>Genomic Encyclopedia of Type Strains, Phase IV (KMG-IV): sequencing the most valuable type-strain genomes for metagenomic binning, comparative biology and taxonomic classification.</title>
        <authorList>
            <person name="Goeker M."/>
        </authorList>
    </citation>
    <scope>NUCLEOTIDE SEQUENCE [LARGE SCALE GENOMIC DNA]</scope>
    <source>
        <strain evidence="7 8">DSM 21255</strain>
    </source>
</reference>
<dbReference type="InterPro" id="IPR002504">
    <property type="entry name" value="NADK"/>
</dbReference>
<protein>
    <recommendedName>
        <fullName evidence="6">NAD kinase</fullName>
        <ecNumber evidence="6">2.7.1.23</ecNumber>
    </recommendedName>
    <alternativeName>
        <fullName evidence="6">ATP-dependent NAD kinase</fullName>
    </alternativeName>
</protein>
<dbReference type="HAMAP" id="MF_00361">
    <property type="entry name" value="NAD_kinase"/>
    <property type="match status" value="1"/>
</dbReference>
<evidence type="ECO:0000313" key="7">
    <source>
        <dbReference type="EMBL" id="MBB6477184.1"/>
    </source>
</evidence>
<dbReference type="InterPro" id="IPR017437">
    <property type="entry name" value="ATP-NAD_kinase_PpnK-typ_C"/>
</dbReference>
<feature type="binding site" evidence="6">
    <location>
        <begin position="148"/>
        <end position="149"/>
    </location>
    <ligand>
        <name>NAD(+)</name>
        <dbReference type="ChEBI" id="CHEBI:57540"/>
    </ligand>
</feature>
<dbReference type="GO" id="GO:0046872">
    <property type="term" value="F:metal ion binding"/>
    <property type="evidence" value="ECO:0007669"/>
    <property type="project" value="UniProtKB-UniRule"/>
</dbReference>
<gene>
    <name evidence="6" type="primary">nadK</name>
    <name evidence="7" type="ORF">HNR45_000206</name>
</gene>
<dbReference type="InterPro" id="IPR016064">
    <property type="entry name" value="NAD/diacylglycerol_kinase_sf"/>
</dbReference>
<keyword evidence="4 6" id="KW-0520">NAD</keyword>
<dbReference type="OrthoDB" id="9774737at2"/>
<dbReference type="RefSeq" id="WP_024049224.1">
    <property type="nucleotide sequence ID" value="NZ_CABWNB010000001.1"/>
</dbReference>
<keyword evidence="6" id="KW-0547">Nucleotide-binding</keyword>
<dbReference type="PANTHER" id="PTHR20275">
    <property type="entry name" value="NAD KINASE"/>
    <property type="match status" value="1"/>
</dbReference>
<sequence length="295" mass="33480">MLVGIFPNLSKKNIEHHVNDLCKHLKNADIDFYIIDSYREEAQQREYHFTDNRWASLQEMQDSMDMAFTLGGDGTLISVAKLLLPYDIPLCGVNLGELGFLNMIEPDELDTRLEQIKAGDYKIWHRSLLASAILHESGQVQQLPAAMNEVVIGRSRPGRMARLRLYVNDVFVEEYPADGIIVSTATGSTGYALSCGGPIMHPNLTNMMVIPICPHLLKSSPLMLNADDEVTITMPERERHLYASIDGNESFYFTNEKKLLITRHPNSLPFVYFSNQNFFRLLFPKLTKSIYHAAQ</sequence>
<feature type="binding site" evidence="6">
    <location>
        <position position="248"/>
    </location>
    <ligand>
        <name>NAD(+)</name>
        <dbReference type="ChEBI" id="CHEBI:57540"/>
    </ligand>
</feature>
<dbReference type="GO" id="GO:0003951">
    <property type="term" value="F:NAD+ kinase activity"/>
    <property type="evidence" value="ECO:0007669"/>
    <property type="project" value="UniProtKB-UniRule"/>
</dbReference>
<evidence type="ECO:0000256" key="2">
    <source>
        <dbReference type="ARBA" id="ARBA00022777"/>
    </source>
</evidence>
<evidence type="ECO:0000256" key="3">
    <source>
        <dbReference type="ARBA" id="ARBA00022857"/>
    </source>
</evidence>
<feature type="binding site" evidence="6">
    <location>
        <begin position="73"/>
        <end position="74"/>
    </location>
    <ligand>
        <name>NAD(+)</name>
        <dbReference type="ChEBI" id="CHEBI:57540"/>
    </ligand>
</feature>
<comment type="similarity">
    <text evidence="6">Belongs to the NAD kinase family.</text>
</comment>
<dbReference type="PANTHER" id="PTHR20275:SF0">
    <property type="entry name" value="NAD KINASE"/>
    <property type="match status" value="1"/>
</dbReference>
<comment type="caution">
    <text evidence="6">Lacks conserved residue(s) required for the propagation of feature annotation.</text>
</comment>
<feature type="active site" description="Proton acceptor" evidence="6">
    <location>
        <position position="73"/>
    </location>
</feature>
<keyword evidence="6" id="KW-0963">Cytoplasm</keyword>
<evidence type="ECO:0000256" key="4">
    <source>
        <dbReference type="ARBA" id="ARBA00023027"/>
    </source>
</evidence>
<dbReference type="GO" id="GO:0051287">
    <property type="term" value="F:NAD binding"/>
    <property type="evidence" value="ECO:0007669"/>
    <property type="project" value="UniProtKB-ARBA"/>
</dbReference>
<accession>A0A841QX86</accession>
<evidence type="ECO:0000256" key="1">
    <source>
        <dbReference type="ARBA" id="ARBA00022679"/>
    </source>
</evidence>
<feature type="binding site" evidence="6">
    <location>
        <position position="159"/>
    </location>
    <ligand>
        <name>NAD(+)</name>
        <dbReference type="ChEBI" id="CHEBI:57540"/>
    </ligand>
</feature>
<dbReference type="GO" id="GO:0005524">
    <property type="term" value="F:ATP binding"/>
    <property type="evidence" value="ECO:0007669"/>
    <property type="project" value="UniProtKB-KW"/>
</dbReference>
<keyword evidence="8" id="KW-1185">Reference proteome</keyword>
<comment type="subcellular location">
    <subcellularLocation>
        <location evidence="6">Cytoplasm</location>
    </subcellularLocation>
</comment>
<keyword evidence="1 6" id="KW-0808">Transferase</keyword>
<dbReference type="GeneID" id="93485495"/>
<keyword evidence="3 6" id="KW-0521">NADP</keyword>
<dbReference type="GO" id="GO:0006741">
    <property type="term" value="P:NADP+ biosynthetic process"/>
    <property type="evidence" value="ECO:0007669"/>
    <property type="project" value="UniProtKB-UniRule"/>
</dbReference>
<proteinExistence type="inferred from homology"/>
<dbReference type="Pfam" id="PF01513">
    <property type="entry name" value="NAD_kinase"/>
    <property type="match status" value="1"/>
</dbReference>
<evidence type="ECO:0000313" key="8">
    <source>
        <dbReference type="Proteomes" id="UP000591941"/>
    </source>
</evidence>
<dbReference type="GO" id="GO:0005737">
    <property type="term" value="C:cytoplasm"/>
    <property type="evidence" value="ECO:0007669"/>
    <property type="project" value="UniProtKB-SubCell"/>
</dbReference>
<evidence type="ECO:0000256" key="5">
    <source>
        <dbReference type="ARBA" id="ARBA00047925"/>
    </source>
</evidence>
<organism evidence="7 8">
    <name type="scientific">Negativicoccus succinicivorans</name>
    <dbReference type="NCBI Taxonomy" id="620903"/>
    <lineage>
        <taxon>Bacteria</taxon>
        <taxon>Bacillati</taxon>
        <taxon>Bacillota</taxon>
        <taxon>Negativicutes</taxon>
        <taxon>Veillonellales</taxon>
        <taxon>Veillonellaceae</taxon>
        <taxon>Negativicoccus</taxon>
    </lineage>
</organism>
<dbReference type="Gene3D" id="3.40.50.10330">
    <property type="entry name" value="Probable inorganic polyphosphate/atp-NAD kinase, domain 1"/>
    <property type="match status" value="1"/>
</dbReference>
<keyword evidence="2 6" id="KW-0418">Kinase</keyword>